<keyword evidence="3" id="KW-1185">Reference proteome</keyword>
<dbReference type="PANTHER" id="PTHR43404">
    <property type="entry name" value="LIPOPOLYSACCHARIDE CHOLINEPHOSPHOTRANSFERASE LICD"/>
    <property type="match status" value="1"/>
</dbReference>
<dbReference type="GO" id="GO:0009100">
    <property type="term" value="P:glycoprotein metabolic process"/>
    <property type="evidence" value="ECO:0007669"/>
    <property type="project" value="UniProtKB-ARBA"/>
</dbReference>
<dbReference type="PANTHER" id="PTHR43404:SF2">
    <property type="entry name" value="LIPOPOLYSACCHARIDE CHOLINEPHOSPHOTRANSFERASE LICD"/>
    <property type="match status" value="1"/>
</dbReference>
<evidence type="ECO:0000259" key="1">
    <source>
        <dbReference type="Pfam" id="PF04991"/>
    </source>
</evidence>
<evidence type="ECO:0000313" key="2">
    <source>
        <dbReference type="EMBL" id="UEL48691.1"/>
    </source>
</evidence>
<dbReference type="RefSeq" id="WP_228416722.1">
    <property type="nucleotide sequence ID" value="NZ_CP081135.1"/>
</dbReference>
<dbReference type="AlphaFoldDB" id="A0AAX2ZI50"/>
<organism evidence="2 3">
    <name type="scientific">Terrisporobacter hibernicus</name>
    <dbReference type="NCBI Taxonomy" id="2813371"/>
    <lineage>
        <taxon>Bacteria</taxon>
        <taxon>Bacillati</taxon>
        <taxon>Bacillota</taxon>
        <taxon>Clostridia</taxon>
        <taxon>Peptostreptococcales</taxon>
        <taxon>Peptostreptococcaceae</taxon>
        <taxon>Terrisporobacter</taxon>
    </lineage>
</organism>
<dbReference type="KEGG" id="tem:JW646_04340"/>
<dbReference type="Proteomes" id="UP001198983">
    <property type="component" value="Chromosome"/>
</dbReference>
<dbReference type="InterPro" id="IPR007074">
    <property type="entry name" value="LicD/FKTN/FKRP_NTP_transf"/>
</dbReference>
<feature type="domain" description="LicD/FKTN/FKRP nucleotidyltransferase" evidence="1">
    <location>
        <begin position="26"/>
        <end position="248"/>
    </location>
</feature>
<evidence type="ECO:0000313" key="3">
    <source>
        <dbReference type="Proteomes" id="UP001198983"/>
    </source>
</evidence>
<reference evidence="2 3" key="1">
    <citation type="journal article" date="2023" name="Int. J. Syst. Evol. Microbiol.">
        <title>Terrisporobacter hibernicus sp. nov., isolated from bovine faeces in Northern Ireland.</title>
        <authorList>
            <person name="Mitchell M."/>
            <person name="Nguyen S.V."/>
            <person name="Connor M."/>
            <person name="Fairley D.J."/>
            <person name="Donoghue O."/>
            <person name="Marshall H."/>
            <person name="Koolman L."/>
            <person name="McMullan G."/>
            <person name="Schaffer K.E."/>
            <person name="McGrath J.W."/>
            <person name="Fanning S."/>
        </authorList>
    </citation>
    <scope>NUCLEOTIDE SEQUENCE [LARGE SCALE GENOMIC DNA]</scope>
    <source>
        <strain evidence="2 3">MCA3</strain>
    </source>
</reference>
<dbReference type="InterPro" id="IPR052942">
    <property type="entry name" value="LPS_cholinephosphotransferase"/>
</dbReference>
<name>A0AAX2ZI50_9FIRM</name>
<protein>
    <submittedName>
        <fullName evidence="2">LicD family protein</fullName>
    </submittedName>
</protein>
<proteinExistence type="predicted"/>
<accession>A0AAX2ZI50</accession>
<dbReference type="Pfam" id="PF04991">
    <property type="entry name" value="LicD"/>
    <property type="match status" value="1"/>
</dbReference>
<sequence>MSRRKLTLEEIHFYELEILKQFVIICEKYKLRYYLAGGTLLGAIRHKGFIPWDDDIDILMPRPDYDKFLEIASELEKDSHYKVAAFEFGNLNYPFCKVFDTRTEIEKIYIDDPTERWLWIDILPLDGLPDDDKIIKDLFNKSLFARMLLRIKKSKTNQGKTLVKKMIKPFIKAMLMPISTKIIVSYINKISRTYSVDSSKYIGGIAMGYGVNEKMPKEDYLKFEKVQFEGIEFNAPGCWDFYLKSLYGNYMQVPPKSKQVAHPMDIWIND</sequence>
<gene>
    <name evidence="2" type="ORF">JW646_04340</name>
</gene>
<dbReference type="EMBL" id="CP081135">
    <property type="protein sequence ID" value="UEL48691.1"/>
    <property type="molecule type" value="Genomic_DNA"/>
</dbReference>